<keyword evidence="2" id="KW-1185">Reference proteome</keyword>
<protein>
    <submittedName>
        <fullName evidence="1">Uncharacterized protein</fullName>
    </submittedName>
</protein>
<organism evidence="1 2">
    <name type="scientific">Aspergillus ellipticus CBS 707.79</name>
    <dbReference type="NCBI Taxonomy" id="1448320"/>
    <lineage>
        <taxon>Eukaryota</taxon>
        <taxon>Fungi</taxon>
        <taxon>Dikarya</taxon>
        <taxon>Ascomycota</taxon>
        <taxon>Pezizomycotina</taxon>
        <taxon>Eurotiomycetes</taxon>
        <taxon>Eurotiomycetidae</taxon>
        <taxon>Eurotiales</taxon>
        <taxon>Aspergillaceae</taxon>
        <taxon>Aspergillus</taxon>
        <taxon>Aspergillus subgen. Circumdati</taxon>
    </lineage>
</organism>
<dbReference type="EMBL" id="KZ826048">
    <property type="protein sequence ID" value="PYH89105.1"/>
    <property type="molecule type" value="Genomic_DNA"/>
</dbReference>
<name>A0A319CV21_9EURO</name>
<dbReference type="VEuPathDB" id="FungiDB:BO71DRAFT_403344"/>
<gene>
    <name evidence="1" type="ORF">BO71DRAFT_403344</name>
</gene>
<dbReference type="Proteomes" id="UP000247810">
    <property type="component" value="Unassembled WGS sequence"/>
</dbReference>
<accession>A0A319CV21</accession>
<evidence type="ECO:0000313" key="1">
    <source>
        <dbReference type="EMBL" id="PYH89105.1"/>
    </source>
</evidence>
<sequence>MALPMDPGSISGFFSAAPLSLVNVVTVTSSRPAIVWLGPQHVKPAYISGNRDPAHRDYCKQTERGTLSSV</sequence>
<dbReference type="AlphaFoldDB" id="A0A319CV21"/>
<reference evidence="1 2" key="1">
    <citation type="submission" date="2018-02" db="EMBL/GenBank/DDBJ databases">
        <title>The genomes of Aspergillus section Nigri reveals drivers in fungal speciation.</title>
        <authorList>
            <consortium name="DOE Joint Genome Institute"/>
            <person name="Vesth T.C."/>
            <person name="Nybo J."/>
            <person name="Theobald S."/>
            <person name="Brandl J."/>
            <person name="Frisvad J.C."/>
            <person name="Nielsen K.F."/>
            <person name="Lyhne E.K."/>
            <person name="Kogle M.E."/>
            <person name="Kuo A."/>
            <person name="Riley R."/>
            <person name="Clum A."/>
            <person name="Nolan M."/>
            <person name="Lipzen A."/>
            <person name="Salamov A."/>
            <person name="Henrissat B."/>
            <person name="Wiebenga A."/>
            <person name="De vries R.P."/>
            <person name="Grigoriev I.V."/>
            <person name="Mortensen U.H."/>
            <person name="Andersen M.R."/>
            <person name="Baker S.E."/>
        </authorList>
    </citation>
    <scope>NUCLEOTIDE SEQUENCE [LARGE SCALE GENOMIC DNA]</scope>
    <source>
        <strain evidence="1 2">CBS 707.79</strain>
    </source>
</reference>
<evidence type="ECO:0000313" key="2">
    <source>
        <dbReference type="Proteomes" id="UP000247810"/>
    </source>
</evidence>
<proteinExistence type="predicted"/>